<gene>
    <name evidence="10" type="ORF">METZ01_LOCUS22285</name>
</gene>
<dbReference type="SUPFAM" id="SSF56266">
    <property type="entry name" value="DmpA/ArgJ-like"/>
    <property type="match status" value="1"/>
</dbReference>
<keyword evidence="4" id="KW-0055">Arginine biosynthesis</keyword>
<keyword evidence="5" id="KW-0028">Amino-acid biosynthesis</keyword>
<dbReference type="InterPro" id="IPR002813">
    <property type="entry name" value="Arg_biosynth_ArgJ"/>
</dbReference>
<reference evidence="10" key="1">
    <citation type="submission" date="2018-05" db="EMBL/GenBank/DDBJ databases">
        <authorList>
            <person name="Lanie J.A."/>
            <person name="Ng W.-L."/>
            <person name="Kazmierczak K.M."/>
            <person name="Andrzejewski T.M."/>
            <person name="Davidsen T.M."/>
            <person name="Wayne K.J."/>
            <person name="Tettelin H."/>
            <person name="Glass J.I."/>
            <person name="Rusch D."/>
            <person name="Podicherti R."/>
            <person name="Tsui H.-C.T."/>
            <person name="Winkler M.E."/>
        </authorList>
    </citation>
    <scope>NUCLEOTIDE SEQUENCE</scope>
</reference>
<dbReference type="GO" id="GO:0006526">
    <property type="term" value="P:L-arginine biosynthetic process"/>
    <property type="evidence" value="ECO:0007669"/>
    <property type="project" value="UniProtKB-KW"/>
</dbReference>
<evidence type="ECO:0000313" key="10">
    <source>
        <dbReference type="EMBL" id="SUZ69431.1"/>
    </source>
</evidence>
<evidence type="ECO:0000256" key="4">
    <source>
        <dbReference type="ARBA" id="ARBA00022571"/>
    </source>
</evidence>
<comment type="catalytic activity">
    <reaction evidence="9">
        <text>N(2)-acetyl-L-ornithine + L-glutamate = N-acetyl-L-glutamate + L-ornithine</text>
        <dbReference type="Rhea" id="RHEA:15349"/>
        <dbReference type="ChEBI" id="CHEBI:29985"/>
        <dbReference type="ChEBI" id="CHEBI:44337"/>
        <dbReference type="ChEBI" id="CHEBI:46911"/>
        <dbReference type="ChEBI" id="CHEBI:57805"/>
        <dbReference type="EC" id="2.3.1.35"/>
    </reaction>
</comment>
<comment type="subunit">
    <text evidence="2">Heterotetramer of two alpha and two beta chains.</text>
</comment>
<dbReference type="FunFam" id="3.10.20.340:FF:000001">
    <property type="entry name" value="Arginine biosynthesis bifunctional protein ArgJ, chloroplastic"/>
    <property type="match status" value="1"/>
</dbReference>
<dbReference type="GO" id="GO:0006592">
    <property type="term" value="P:ornithine biosynthetic process"/>
    <property type="evidence" value="ECO:0007669"/>
    <property type="project" value="TreeGrafter"/>
</dbReference>
<protein>
    <recommendedName>
        <fullName evidence="3">glutamate N-acetyltransferase</fullName>
        <ecNumber evidence="3">2.3.1.35</ecNumber>
    </recommendedName>
</protein>
<proteinExistence type="inferred from homology"/>
<dbReference type="PANTHER" id="PTHR23100:SF0">
    <property type="entry name" value="ARGININE BIOSYNTHESIS BIFUNCTIONAL PROTEIN ARGJ, MITOCHONDRIAL"/>
    <property type="match status" value="1"/>
</dbReference>
<evidence type="ECO:0000256" key="1">
    <source>
        <dbReference type="ARBA" id="ARBA00006774"/>
    </source>
</evidence>
<evidence type="ECO:0000256" key="7">
    <source>
        <dbReference type="ARBA" id="ARBA00022813"/>
    </source>
</evidence>
<keyword evidence="6" id="KW-0808">Transferase</keyword>
<evidence type="ECO:0000256" key="3">
    <source>
        <dbReference type="ARBA" id="ARBA00013264"/>
    </source>
</evidence>
<dbReference type="EMBL" id="UINC01001061">
    <property type="protein sequence ID" value="SUZ69431.1"/>
    <property type="molecule type" value="Genomic_DNA"/>
</dbReference>
<accession>A0A381PQV2</accession>
<dbReference type="EC" id="2.3.1.35" evidence="3"/>
<dbReference type="PANTHER" id="PTHR23100">
    <property type="entry name" value="ARGININE BIOSYNTHESIS BIFUNCTIONAL PROTEIN ARGJ"/>
    <property type="match status" value="1"/>
</dbReference>
<sequence>MVVGVAAAQNCFSVAGIKLAAVAANIRYKERPDLVLIEIAAGSVVSGVFTQNAFCAAPVIVARNHLAQRSSQFFLINTGNANAGTGETGETDALRCCNAVADLAGNESWQVLPFSTGVIGEKLPVERIVKSLPNAFQKLTDSNWELAAQGILTTDTRPKLSSAQVSIDDQVVTITGLAKGAGMIKPNMATMLSYVFTDACIDQKSLDGFLKEAVNLSFNRLTVDGDTSTNDCCMLTATGLSGVMISDIEDDACQKFKEALLGVFLELATNLIKDAEGATKFVTVEVNRGKDEQECLQVAYCIAESPLVKTALFASDPNWGRILAAVGRAGLEELDIDSVKIYLGETQIVAAGARAPGYREELGQLEMDQEEIAIRIDLARGSHNERVWTSDLSHDYVRINAEYRT</sequence>
<evidence type="ECO:0000256" key="9">
    <source>
        <dbReference type="ARBA" id="ARBA00049439"/>
    </source>
</evidence>
<dbReference type="CDD" id="cd02152">
    <property type="entry name" value="OAT"/>
    <property type="match status" value="1"/>
</dbReference>
<keyword evidence="7" id="KW-0068">Autocatalytic cleavage</keyword>
<evidence type="ECO:0000256" key="2">
    <source>
        <dbReference type="ARBA" id="ARBA00011475"/>
    </source>
</evidence>
<name>A0A381PQV2_9ZZZZ</name>
<evidence type="ECO:0000256" key="6">
    <source>
        <dbReference type="ARBA" id="ARBA00022679"/>
    </source>
</evidence>
<dbReference type="GO" id="GO:0004358">
    <property type="term" value="F:L-glutamate N-acetyltransferase activity, acting on acetyl-L-ornithine as donor"/>
    <property type="evidence" value="ECO:0007669"/>
    <property type="project" value="UniProtKB-EC"/>
</dbReference>
<evidence type="ECO:0000256" key="8">
    <source>
        <dbReference type="ARBA" id="ARBA00023315"/>
    </source>
</evidence>
<dbReference type="Gene3D" id="3.10.20.340">
    <property type="entry name" value="ArgJ beta chain, C-terminal domain"/>
    <property type="match status" value="1"/>
</dbReference>
<dbReference type="Gene3D" id="3.60.70.12">
    <property type="entry name" value="L-amino peptidase D-ALA esterase/amidase"/>
    <property type="match status" value="1"/>
</dbReference>
<dbReference type="NCBIfam" id="NF003802">
    <property type="entry name" value="PRK05388.1"/>
    <property type="match status" value="1"/>
</dbReference>
<dbReference type="AlphaFoldDB" id="A0A381PQV2"/>
<keyword evidence="8" id="KW-0012">Acyltransferase</keyword>
<organism evidence="10">
    <name type="scientific">marine metagenome</name>
    <dbReference type="NCBI Taxonomy" id="408172"/>
    <lineage>
        <taxon>unclassified sequences</taxon>
        <taxon>metagenomes</taxon>
        <taxon>ecological metagenomes</taxon>
    </lineage>
</organism>
<dbReference type="HAMAP" id="MF_01106">
    <property type="entry name" value="ArgJ"/>
    <property type="match status" value="1"/>
</dbReference>
<dbReference type="Pfam" id="PF01960">
    <property type="entry name" value="ArgJ"/>
    <property type="match status" value="1"/>
</dbReference>
<dbReference type="InterPro" id="IPR042195">
    <property type="entry name" value="ArgJ_beta_C"/>
</dbReference>
<comment type="similarity">
    <text evidence="1">Belongs to the ArgJ family.</text>
</comment>
<dbReference type="NCBIfam" id="TIGR00120">
    <property type="entry name" value="ArgJ"/>
    <property type="match status" value="1"/>
</dbReference>
<dbReference type="InterPro" id="IPR016117">
    <property type="entry name" value="ArgJ-like_dom_sf"/>
</dbReference>
<dbReference type="GO" id="GO:0004042">
    <property type="term" value="F:L-glutamate N-acetyltransferase activity"/>
    <property type="evidence" value="ECO:0007669"/>
    <property type="project" value="TreeGrafter"/>
</dbReference>
<dbReference type="FunFam" id="3.60.70.12:FF:000001">
    <property type="entry name" value="Arginine biosynthesis bifunctional protein ArgJ, chloroplastic"/>
    <property type="match status" value="1"/>
</dbReference>
<evidence type="ECO:0000256" key="5">
    <source>
        <dbReference type="ARBA" id="ARBA00022605"/>
    </source>
</evidence>